<evidence type="ECO:0000259" key="1">
    <source>
        <dbReference type="PROSITE" id="PS00028"/>
    </source>
</evidence>
<evidence type="ECO:0000313" key="2">
    <source>
        <dbReference type="EMBL" id="CAH8391116.1"/>
    </source>
</evidence>
<dbReference type="InterPro" id="IPR013087">
    <property type="entry name" value="Znf_C2H2_type"/>
</dbReference>
<protein>
    <recommendedName>
        <fullName evidence="1">C2H2-type domain-containing protein</fullName>
    </recommendedName>
</protein>
<accession>A0ABC8M687</accession>
<proteinExistence type="predicted"/>
<dbReference type="EMBL" id="CAKOAT010930709">
    <property type="protein sequence ID" value="CAH8391116.1"/>
    <property type="molecule type" value="Genomic_DNA"/>
</dbReference>
<gene>
    <name evidence="2" type="ORF">ERUC_LOCUS43599</name>
</gene>
<name>A0ABC8M687_ERUVS</name>
<dbReference type="SMART" id="SM00355">
    <property type="entry name" value="ZnF_C2H2"/>
    <property type="match status" value="2"/>
</dbReference>
<dbReference type="PROSITE" id="PS00028">
    <property type="entry name" value="ZINC_FINGER_C2H2_1"/>
    <property type="match status" value="1"/>
</dbReference>
<dbReference type="InterPro" id="IPR024768">
    <property type="entry name" value="Marf1"/>
</dbReference>
<dbReference type="InterPro" id="IPR021139">
    <property type="entry name" value="NYN"/>
</dbReference>
<feature type="domain" description="C2H2-type" evidence="1">
    <location>
        <begin position="176"/>
        <end position="199"/>
    </location>
</feature>
<dbReference type="Pfam" id="PF01936">
    <property type="entry name" value="NYN"/>
    <property type="match status" value="2"/>
</dbReference>
<keyword evidence="3" id="KW-1185">Reference proteome</keyword>
<dbReference type="Proteomes" id="UP001642260">
    <property type="component" value="Unassembled WGS sequence"/>
</dbReference>
<dbReference type="PANTHER" id="PTHR14379">
    <property type="entry name" value="LIMKAIN B LKAP"/>
    <property type="match status" value="1"/>
</dbReference>
<dbReference type="CDD" id="cd10910">
    <property type="entry name" value="PIN_limkain_b1_N_like"/>
    <property type="match status" value="2"/>
</dbReference>
<reference evidence="2 3" key="1">
    <citation type="submission" date="2022-03" db="EMBL/GenBank/DDBJ databases">
        <authorList>
            <person name="Macdonald S."/>
            <person name="Ahmed S."/>
            <person name="Newling K."/>
        </authorList>
    </citation>
    <scope>NUCLEOTIDE SEQUENCE [LARGE SCALE GENOMIC DNA]</scope>
</reference>
<comment type="caution">
    <text evidence="2">The sequence shown here is derived from an EMBL/GenBank/DDBJ whole genome shotgun (WGS) entry which is preliminary data.</text>
</comment>
<sequence>MDATAKHATAKIAVWWDMKDCPIPENYVSGLIRSSIEGKFEERGYFGPVTITAYGDQTQISDYKLQGLWTAGISVVHTRSESRHYHMYRDIVEWRGQNPPPATMMIISDEVQGVFDWDLLRLQQRTLYNLFLAYSEGCQAGVILHTSAEWSWRELLYGSKSRRFGFHYPKLYCYSCNFDCNFNCRTLTKFKKHLSSFKHIRQEDVNPTYEQVACVTKDWGRNYKATPEYATAKIQVWWDMTTCPIPEGYDPRRVRPSIEAAFKELGYSGPVSITAFADHNHTPLQALSSTGIDVVHVVPRFTYISTDVFNWHHNNPPQAAAIMMVISDQVDWIKHCLVGLLQANNYILFLAYSFRPSKKSFLLTSGEWLWEDLLAVSEKRAQFLQKCSLLQKCSSESESGGEPTATFYCKLCSFDTKSIDNYRTHLSTDEEHAKEEKRIPAYYNSKIKDNRRSRVAHYNRNHLREVKEYRKSERKRMKKAIRTGFGLLHNQLRRR</sequence>
<evidence type="ECO:0000313" key="3">
    <source>
        <dbReference type="Proteomes" id="UP001642260"/>
    </source>
</evidence>
<dbReference type="PANTHER" id="PTHR14379:SF84">
    <property type="entry name" value="NYN DOMAIN-CONTAINING PROTEIN"/>
    <property type="match status" value="1"/>
</dbReference>
<organism evidence="2 3">
    <name type="scientific">Eruca vesicaria subsp. sativa</name>
    <name type="common">Garden rocket</name>
    <name type="synonym">Eruca sativa</name>
    <dbReference type="NCBI Taxonomy" id="29727"/>
    <lineage>
        <taxon>Eukaryota</taxon>
        <taxon>Viridiplantae</taxon>
        <taxon>Streptophyta</taxon>
        <taxon>Embryophyta</taxon>
        <taxon>Tracheophyta</taxon>
        <taxon>Spermatophyta</taxon>
        <taxon>Magnoliopsida</taxon>
        <taxon>eudicotyledons</taxon>
        <taxon>Gunneridae</taxon>
        <taxon>Pentapetalae</taxon>
        <taxon>rosids</taxon>
        <taxon>malvids</taxon>
        <taxon>Brassicales</taxon>
        <taxon>Brassicaceae</taxon>
        <taxon>Brassiceae</taxon>
        <taxon>Eruca</taxon>
    </lineage>
</organism>
<dbReference type="AlphaFoldDB" id="A0ABC8M687"/>